<dbReference type="InterPro" id="IPR011611">
    <property type="entry name" value="PfkB_dom"/>
</dbReference>
<dbReference type="EMBL" id="KV878131">
    <property type="protein sequence ID" value="OJJ04542.1"/>
    <property type="molecule type" value="Genomic_DNA"/>
</dbReference>
<reference evidence="10" key="1">
    <citation type="journal article" date="2017" name="Genome Biol.">
        <title>Comparative genomics reveals high biological diversity and specific adaptations in the industrially and medically important fungal genus Aspergillus.</title>
        <authorList>
            <person name="de Vries R.P."/>
            <person name="Riley R."/>
            <person name="Wiebenga A."/>
            <person name="Aguilar-Osorio G."/>
            <person name="Amillis S."/>
            <person name="Uchima C.A."/>
            <person name="Anderluh G."/>
            <person name="Asadollahi M."/>
            <person name="Askin M."/>
            <person name="Barry K."/>
            <person name="Battaglia E."/>
            <person name="Bayram O."/>
            <person name="Benocci T."/>
            <person name="Braus-Stromeyer S.A."/>
            <person name="Caldana C."/>
            <person name="Canovas D."/>
            <person name="Cerqueira G.C."/>
            <person name="Chen F."/>
            <person name="Chen W."/>
            <person name="Choi C."/>
            <person name="Clum A."/>
            <person name="Dos Santos R.A."/>
            <person name="Damasio A.R."/>
            <person name="Diallinas G."/>
            <person name="Emri T."/>
            <person name="Fekete E."/>
            <person name="Flipphi M."/>
            <person name="Freyberg S."/>
            <person name="Gallo A."/>
            <person name="Gournas C."/>
            <person name="Habgood R."/>
            <person name="Hainaut M."/>
            <person name="Harispe M.L."/>
            <person name="Henrissat B."/>
            <person name="Hilden K.S."/>
            <person name="Hope R."/>
            <person name="Hossain A."/>
            <person name="Karabika E."/>
            <person name="Karaffa L."/>
            <person name="Karanyi Z."/>
            <person name="Krasevec N."/>
            <person name="Kuo A."/>
            <person name="Kusch H."/>
            <person name="LaButti K."/>
            <person name="Lagendijk E.L."/>
            <person name="Lapidus A."/>
            <person name="Levasseur A."/>
            <person name="Lindquist E."/>
            <person name="Lipzen A."/>
            <person name="Logrieco A.F."/>
            <person name="MacCabe A."/>
            <person name="Maekelae M.R."/>
            <person name="Malavazi I."/>
            <person name="Melin P."/>
            <person name="Meyer V."/>
            <person name="Mielnichuk N."/>
            <person name="Miskei M."/>
            <person name="Molnar A.P."/>
            <person name="Mule G."/>
            <person name="Ngan C.Y."/>
            <person name="Orejas M."/>
            <person name="Orosz E."/>
            <person name="Ouedraogo J.P."/>
            <person name="Overkamp K.M."/>
            <person name="Park H.-S."/>
            <person name="Perrone G."/>
            <person name="Piumi F."/>
            <person name="Punt P.J."/>
            <person name="Ram A.F."/>
            <person name="Ramon A."/>
            <person name="Rauscher S."/>
            <person name="Record E."/>
            <person name="Riano-Pachon D.M."/>
            <person name="Robert V."/>
            <person name="Roehrig J."/>
            <person name="Ruller R."/>
            <person name="Salamov A."/>
            <person name="Salih N.S."/>
            <person name="Samson R.A."/>
            <person name="Sandor E."/>
            <person name="Sanguinetti M."/>
            <person name="Schuetze T."/>
            <person name="Sepcic K."/>
            <person name="Shelest E."/>
            <person name="Sherlock G."/>
            <person name="Sophianopoulou V."/>
            <person name="Squina F.M."/>
            <person name="Sun H."/>
            <person name="Susca A."/>
            <person name="Todd R.B."/>
            <person name="Tsang A."/>
            <person name="Unkles S.E."/>
            <person name="van de Wiele N."/>
            <person name="van Rossen-Uffink D."/>
            <person name="Oliveira J.V."/>
            <person name="Vesth T.C."/>
            <person name="Visser J."/>
            <person name="Yu J.-H."/>
            <person name="Zhou M."/>
            <person name="Andersen M.R."/>
            <person name="Archer D.B."/>
            <person name="Baker S.E."/>
            <person name="Benoit I."/>
            <person name="Brakhage A.A."/>
            <person name="Braus G.H."/>
            <person name="Fischer R."/>
            <person name="Frisvad J.C."/>
            <person name="Goldman G.H."/>
            <person name="Houbraken J."/>
            <person name="Oakley B."/>
            <person name="Pocsi I."/>
            <person name="Scazzocchio C."/>
            <person name="Seiboth B."/>
            <person name="vanKuyk P.A."/>
            <person name="Wortman J."/>
            <person name="Dyer P.S."/>
            <person name="Grigoriev I.V."/>
        </authorList>
    </citation>
    <scope>NUCLEOTIDE SEQUENCE [LARGE SCALE GENOMIC DNA]</scope>
    <source>
        <strain evidence="10">CBS 583.65</strain>
    </source>
</reference>
<evidence type="ECO:0000256" key="7">
    <source>
        <dbReference type="ARBA" id="ARBA00023295"/>
    </source>
</evidence>
<dbReference type="GO" id="GO:0016301">
    <property type="term" value="F:kinase activity"/>
    <property type="evidence" value="ECO:0007669"/>
    <property type="project" value="UniProtKB-KW"/>
</dbReference>
<evidence type="ECO:0000256" key="3">
    <source>
        <dbReference type="ARBA" id="ARBA00022777"/>
    </source>
</evidence>
<evidence type="ECO:0000313" key="9">
    <source>
        <dbReference type="EMBL" id="OJJ04542.1"/>
    </source>
</evidence>
<accession>A0A1L9PSX2</accession>
<dbReference type="GO" id="GO:0004730">
    <property type="term" value="F:pseudouridylate synthase activity"/>
    <property type="evidence" value="ECO:0007669"/>
    <property type="project" value="InterPro"/>
</dbReference>
<dbReference type="CDD" id="cd01941">
    <property type="entry name" value="YeiC_kinase_like"/>
    <property type="match status" value="1"/>
</dbReference>
<dbReference type="PANTHER" id="PTHR42909:SF1">
    <property type="entry name" value="CARBOHYDRATE KINASE PFKB DOMAIN-CONTAINING PROTEIN"/>
    <property type="match status" value="1"/>
</dbReference>
<dbReference type="InterPro" id="IPR002173">
    <property type="entry name" value="Carboh/pur_kinase_PfkB_CS"/>
</dbReference>
<dbReference type="Pfam" id="PF04227">
    <property type="entry name" value="Indigoidine_A"/>
    <property type="match status" value="1"/>
</dbReference>
<sequence>MLVLRASYSRHFCRASRLGAATGIARATRQNHSFAQSKFFQVSEEVRDAVATGKPVVALESTIYTHGFPYPESVALASLLETVVRANGGVPATIGVLNGVARVGLLADELIELASAAEKKNALKVSRRDLGYICGLGVAGKPLHGGTTVSGTMVLAHLAGIRVFGTGGLAGGVHRGAESSMDISADLTELGRTPVAVISSGCKSFLDIPRTLEYLETEGVCVGTFADGRQGSVDIPAFFSRDSGIKSPKVIENEAEAAAIIHAQSKLPITSGMLFANPVPTEHSIPQSEIDAAIDEAVRIADIEGHRGSDNTPFILAKIKELSGGKSVAANRALVEANVKRAARVAVELSKLEHSTVLSLRRHMPAIPSIGMADQPPSSAETKSKFRLDDKPATAVEKADILVAGSLAIDLACDYVPTAGCETTPALRTSNPAVIEQSLGGVGHNVAFASRSLGPSVMFCSVVGDDLGGQAALSSLRQEGLPTSGVQVLPTSSGARTAQYVAVNDSKKDLHLAMADMGILQLPAETLDFEGFWEPIVSSTKPQWVVVDANWSPELLSKWVTAANRNGARVAFEPVSAAKSRALFKKSPEVDAAVGESACVPNNSVSLAAPNEFELAAMYAMAQENGLFDSVSWWQIVDAMGMSSSGSRGRLVAMTSAALVDAGIPQQSIQLLPFLPCIITKLGARGALLTQMLKPGDPRLTDPEYSPYILSRAASTEKLIGGVYMRLFPPAAEIADGAIVSVNGAGDTLLGAVIAGLASGRERVEDVLGLAQEASLLTLKSPGGVSTDLAQLQSRFKAITP</sequence>
<keyword evidence="10" id="KW-1185">Reference proteome</keyword>
<proteinExistence type="inferred from homology"/>
<organism evidence="9 10">
    <name type="scientific">Aspergillus versicolor CBS 583.65</name>
    <dbReference type="NCBI Taxonomy" id="1036611"/>
    <lineage>
        <taxon>Eukaryota</taxon>
        <taxon>Fungi</taxon>
        <taxon>Dikarya</taxon>
        <taxon>Ascomycota</taxon>
        <taxon>Pezizomycotina</taxon>
        <taxon>Eurotiomycetes</taxon>
        <taxon>Eurotiomycetidae</taxon>
        <taxon>Eurotiales</taxon>
        <taxon>Aspergillaceae</taxon>
        <taxon>Aspergillus</taxon>
        <taxon>Aspergillus subgen. Nidulantes</taxon>
    </lineage>
</organism>
<keyword evidence="2" id="KW-0479">Metal-binding</keyword>
<evidence type="ECO:0000256" key="2">
    <source>
        <dbReference type="ARBA" id="ARBA00022723"/>
    </source>
</evidence>
<keyword evidence="3" id="KW-0418">Kinase</keyword>
<evidence type="ECO:0000256" key="6">
    <source>
        <dbReference type="ARBA" id="ARBA00023239"/>
    </source>
</evidence>
<dbReference type="OrthoDB" id="198885at2759"/>
<keyword evidence="1" id="KW-0808">Transferase</keyword>
<dbReference type="STRING" id="1036611.A0A1L9PSX2"/>
<dbReference type="InterPro" id="IPR029056">
    <property type="entry name" value="Ribokinase-like"/>
</dbReference>
<dbReference type="SUPFAM" id="SSF110581">
    <property type="entry name" value="Indigoidine synthase A-like"/>
    <property type="match status" value="1"/>
</dbReference>
<dbReference type="VEuPathDB" id="FungiDB:ASPVEDRAFT_135419"/>
<dbReference type="GO" id="GO:0016798">
    <property type="term" value="F:hydrolase activity, acting on glycosyl bonds"/>
    <property type="evidence" value="ECO:0007669"/>
    <property type="project" value="UniProtKB-KW"/>
</dbReference>
<dbReference type="PANTHER" id="PTHR42909">
    <property type="entry name" value="ZGC:136858"/>
    <property type="match status" value="1"/>
</dbReference>
<dbReference type="InterPro" id="IPR007342">
    <property type="entry name" value="PsuG"/>
</dbReference>
<dbReference type="SUPFAM" id="SSF53613">
    <property type="entry name" value="Ribokinase-like"/>
    <property type="match status" value="1"/>
</dbReference>
<dbReference type="Gene3D" id="3.40.1190.20">
    <property type="match status" value="1"/>
</dbReference>
<name>A0A1L9PSX2_ASPVE</name>
<dbReference type="PROSITE" id="PS00583">
    <property type="entry name" value="PFKB_KINASES_1"/>
    <property type="match status" value="1"/>
</dbReference>
<keyword evidence="7" id="KW-0326">Glycosidase</keyword>
<dbReference type="GeneID" id="63722723"/>
<dbReference type="HAMAP" id="MF_01876">
    <property type="entry name" value="PsiMP_glycosidase"/>
    <property type="match status" value="1"/>
</dbReference>
<dbReference type="Gene3D" id="3.40.1790.10">
    <property type="entry name" value="Indigoidine synthase domain"/>
    <property type="match status" value="1"/>
</dbReference>
<feature type="domain" description="Carbohydrate kinase PfkB" evidence="8">
    <location>
        <begin position="401"/>
        <end position="622"/>
    </location>
</feature>
<gene>
    <name evidence="9" type="ORF">ASPVEDRAFT_135419</name>
</gene>
<dbReference type="GO" id="GO:0046872">
    <property type="term" value="F:metal ion binding"/>
    <property type="evidence" value="ECO:0007669"/>
    <property type="project" value="UniProtKB-KW"/>
</dbReference>
<dbReference type="Proteomes" id="UP000184073">
    <property type="component" value="Unassembled WGS sequence"/>
</dbReference>
<dbReference type="InterPro" id="IPR022830">
    <property type="entry name" value="Indigdn_synthA-like"/>
</dbReference>
<dbReference type="AlphaFoldDB" id="A0A1L9PSX2"/>
<evidence type="ECO:0000259" key="8">
    <source>
        <dbReference type="Pfam" id="PF00294"/>
    </source>
</evidence>
<evidence type="ECO:0000256" key="4">
    <source>
        <dbReference type="ARBA" id="ARBA00022801"/>
    </source>
</evidence>
<dbReference type="PROSITE" id="PS00584">
    <property type="entry name" value="PFKB_KINASES_2"/>
    <property type="match status" value="1"/>
</dbReference>
<dbReference type="RefSeq" id="XP_040670304.1">
    <property type="nucleotide sequence ID" value="XM_040807212.1"/>
</dbReference>
<evidence type="ECO:0000256" key="1">
    <source>
        <dbReference type="ARBA" id="ARBA00022679"/>
    </source>
</evidence>
<keyword evidence="4" id="KW-0378">Hydrolase</keyword>
<keyword evidence="5" id="KW-0464">Manganese</keyword>
<evidence type="ECO:0000313" key="10">
    <source>
        <dbReference type="Proteomes" id="UP000184073"/>
    </source>
</evidence>
<dbReference type="GO" id="GO:0005737">
    <property type="term" value="C:cytoplasm"/>
    <property type="evidence" value="ECO:0007669"/>
    <property type="project" value="TreeGrafter"/>
</dbReference>
<keyword evidence="6" id="KW-0456">Lyase</keyword>
<evidence type="ECO:0000256" key="5">
    <source>
        <dbReference type="ARBA" id="ARBA00023211"/>
    </source>
</evidence>
<protein>
    <recommendedName>
        <fullName evidence="8">Carbohydrate kinase PfkB domain-containing protein</fullName>
    </recommendedName>
</protein>
<dbReference type="Pfam" id="PF00294">
    <property type="entry name" value="PfkB"/>
    <property type="match status" value="1"/>
</dbReference>